<keyword evidence="2" id="KW-1185">Reference proteome</keyword>
<reference evidence="1 2" key="1">
    <citation type="submission" date="2021-03" db="EMBL/GenBank/DDBJ databases">
        <title>novel species isolated from a fishpond in China.</title>
        <authorList>
            <person name="Lu H."/>
            <person name="Cai Z."/>
        </authorList>
    </citation>
    <scope>NUCLEOTIDE SEQUENCE [LARGE SCALE GENOMIC DNA]</scope>
    <source>
        <strain evidence="1 2">JCM 31546</strain>
    </source>
</reference>
<name>A0ABS3BMP0_9BACT</name>
<gene>
    <name evidence="1" type="ORF">J0A67_04485</name>
</gene>
<accession>A0ABS3BMP0</accession>
<evidence type="ECO:0000313" key="1">
    <source>
        <dbReference type="EMBL" id="MBN7800104.1"/>
    </source>
</evidence>
<dbReference type="RefSeq" id="WP_206568065.1">
    <property type="nucleotide sequence ID" value="NZ_JAFKCW010000001.1"/>
</dbReference>
<proteinExistence type="predicted"/>
<protein>
    <submittedName>
        <fullName evidence="1">Uncharacterized protein</fullName>
    </submittedName>
</protein>
<comment type="caution">
    <text evidence="1">The sequence shown here is derived from an EMBL/GenBank/DDBJ whole genome shotgun (WGS) entry which is preliminary data.</text>
</comment>
<sequence length="69" mass="7831">MSLKELEGFPHYACVYFDEQEEDMTLSAMTDFGYDNLVKELVSMGIDAPTEPDIRLHISMKSAIREITG</sequence>
<evidence type="ECO:0000313" key="2">
    <source>
        <dbReference type="Proteomes" id="UP000664698"/>
    </source>
</evidence>
<dbReference type="Proteomes" id="UP000664698">
    <property type="component" value="Unassembled WGS sequence"/>
</dbReference>
<organism evidence="1 2">
    <name type="scientific">Algoriphagus aestuariicola</name>
    <dbReference type="NCBI Taxonomy" id="1852016"/>
    <lineage>
        <taxon>Bacteria</taxon>
        <taxon>Pseudomonadati</taxon>
        <taxon>Bacteroidota</taxon>
        <taxon>Cytophagia</taxon>
        <taxon>Cytophagales</taxon>
        <taxon>Cyclobacteriaceae</taxon>
        <taxon>Algoriphagus</taxon>
    </lineage>
</organism>
<dbReference type="EMBL" id="JAFKCW010000001">
    <property type="protein sequence ID" value="MBN7800104.1"/>
    <property type="molecule type" value="Genomic_DNA"/>
</dbReference>